<proteinExistence type="inferred from homology"/>
<dbReference type="Ensembl" id="ENSCCRT00020123987.1">
    <property type="protein sequence ID" value="ENSCCRP00020113632.1"/>
    <property type="gene ID" value="ENSCCRG00020051466.1"/>
</dbReference>
<dbReference type="Pfam" id="PF25496">
    <property type="entry name" value="URGCP"/>
    <property type="match status" value="1"/>
</dbReference>
<evidence type="ECO:0000313" key="4">
    <source>
        <dbReference type="Proteomes" id="UP000694701"/>
    </source>
</evidence>
<dbReference type="InterPro" id="IPR027417">
    <property type="entry name" value="P-loop_NTPase"/>
</dbReference>
<comment type="similarity">
    <text evidence="1">Belongs to the TRAFAC class dynamin-like GTPase superfamily. Very large inducible GTPase (VLIG) family.</text>
</comment>
<sequence length="495" mass="56661">ENSIVLTDLPLISFVRLGKNPNLSKSEFLNKILSSKQQNYDTFVHRKTGKCSIKLSLEKMSMIATDLGIQVDENNTICQNAKERAERITRDIENIPDYKMKELPLQGKPWKEISKLEKEMCRLKKNLRMEQGNHRMNEAIHQFISGCCSNEQLYFLKWMKITLDSLTRKHLSRLQEQYRDACQNPKEDKERLRELDNQIASSSLGIQHFMRELSQLYESAHFQGNWNHPSLKKLPELCAQLMLNGFPLELIDGDASNIPLRWIGNVLSALNKLTTPHNRIRVITVLGVQSTGKSTLLNTMFGVQFAVSSGRCTRGAFMLLIDVSEEFRSELLCDYILIIDTEGLKSLELAKLADSYEHDNELATLVVGLSDITIVNIAMENATEMKDTLQIVVHAFLRMKEVGKKPCCHFAHQNTADVAVQDKILRERMSFFQQLDYMTQAAAKMEKKSNNYKFTDILEYKIDGNNWYIPGLWLGTPPMAPVNTGYSEEVNKNQS</sequence>
<reference evidence="3" key="1">
    <citation type="submission" date="2025-08" db="UniProtKB">
        <authorList>
            <consortium name="Ensembl"/>
        </authorList>
    </citation>
    <scope>IDENTIFICATION</scope>
</reference>
<dbReference type="GO" id="GO:0003924">
    <property type="term" value="F:GTPase activity"/>
    <property type="evidence" value="ECO:0007669"/>
    <property type="project" value="InterPro"/>
</dbReference>
<dbReference type="InterPro" id="IPR057365">
    <property type="entry name" value="URGCP"/>
</dbReference>
<dbReference type="SUPFAM" id="SSF52540">
    <property type="entry name" value="P-loop containing nucleoside triphosphate hydrolases"/>
    <property type="match status" value="1"/>
</dbReference>
<dbReference type="PANTHER" id="PTHR14819">
    <property type="entry name" value="GTP-BINDING"/>
    <property type="match status" value="1"/>
</dbReference>
<evidence type="ECO:0000313" key="3">
    <source>
        <dbReference type="Ensembl" id="ENSCCRP00020113632.1"/>
    </source>
</evidence>
<dbReference type="Gene3D" id="3.40.50.300">
    <property type="entry name" value="P-loop containing nucleotide triphosphate hydrolases"/>
    <property type="match status" value="1"/>
</dbReference>
<evidence type="ECO:0000259" key="2">
    <source>
        <dbReference type="PROSITE" id="PS51717"/>
    </source>
</evidence>
<dbReference type="GO" id="GO:0005525">
    <property type="term" value="F:GTP binding"/>
    <property type="evidence" value="ECO:0007669"/>
    <property type="project" value="InterPro"/>
</dbReference>
<dbReference type="Proteomes" id="UP000694701">
    <property type="component" value="Unplaced"/>
</dbReference>
<dbReference type="Pfam" id="PF25683">
    <property type="entry name" value="URGCP_GTPase"/>
    <property type="match status" value="1"/>
</dbReference>
<accession>A0A8C2KSL5</accession>
<dbReference type="InterPro" id="IPR030383">
    <property type="entry name" value="G_VLIG_dom"/>
</dbReference>
<name>A0A8C2KSL5_CYPCA</name>
<protein>
    <recommendedName>
        <fullName evidence="2">VLIG-type G domain-containing protein</fullName>
    </recommendedName>
</protein>
<dbReference type="PROSITE" id="PS51717">
    <property type="entry name" value="G_VLIG"/>
    <property type="match status" value="1"/>
</dbReference>
<evidence type="ECO:0000256" key="1">
    <source>
        <dbReference type="ARBA" id="ARBA00006828"/>
    </source>
</evidence>
<dbReference type="InterPro" id="IPR052986">
    <property type="entry name" value="VLIG_GTPase"/>
</dbReference>
<organism evidence="3 4">
    <name type="scientific">Cyprinus carpio</name>
    <name type="common">Common carp</name>
    <dbReference type="NCBI Taxonomy" id="7962"/>
    <lineage>
        <taxon>Eukaryota</taxon>
        <taxon>Metazoa</taxon>
        <taxon>Chordata</taxon>
        <taxon>Craniata</taxon>
        <taxon>Vertebrata</taxon>
        <taxon>Euteleostomi</taxon>
        <taxon>Actinopterygii</taxon>
        <taxon>Neopterygii</taxon>
        <taxon>Teleostei</taxon>
        <taxon>Ostariophysi</taxon>
        <taxon>Cypriniformes</taxon>
        <taxon>Cyprinidae</taxon>
        <taxon>Cyprininae</taxon>
        <taxon>Cyprinus</taxon>
    </lineage>
</organism>
<dbReference type="AlphaFoldDB" id="A0A8C2KSL5"/>
<feature type="domain" description="VLIG-type G" evidence="2">
    <location>
        <begin position="277"/>
        <end position="495"/>
    </location>
</feature>
<dbReference type="PANTHER" id="PTHR14819:SF9">
    <property type="entry name" value="UP-REGULATOR OF CELL PROLIFERATION-LIKE"/>
    <property type="match status" value="1"/>
</dbReference>